<evidence type="ECO:0000256" key="3">
    <source>
        <dbReference type="ARBA" id="ARBA00022833"/>
    </source>
</evidence>
<organism evidence="9">
    <name type="scientific">Soboliphyme baturini</name>
    <dbReference type="NCBI Taxonomy" id="241478"/>
    <lineage>
        <taxon>Eukaryota</taxon>
        <taxon>Metazoa</taxon>
        <taxon>Ecdysozoa</taxon>
        <taxon>Nematoda</taxon>
        <taxon>Enoplea</taxon>
        <taxon>Dorylaimia</taxon>
        <taxon>Dioctophymatida</taxon>
        <taxon>Dioctophymatoidea</taxon>
        <taxon>Soboliphymatidae</taxon>
        <taxon>Soboliphyme</taxon>
    </lineage>
</organism>
<evidence type="ECO:0000313" key="7">
    <source>
        <dbReference type="EMBL" id="VDP06677.1"/>
    </source>
</evidence>
<feature type="domain" description="C3H1-type" evidence="6">
    <location>
        <begin position="780"/>
        <end position="807"/>
    </location>
</feature>
<dbReference type="SMART" id="SM00356">
    <property type="entry name" value="ZnF_C3H1"/>
    <property type="match status" value="1"/>
</dbReference>
<reference evidence="7 8" key="2">
    <citation type="submission" date="2018-11" db="EMBL/GenBank/DDBJ databases">
        <authorList>
            <consortium name="Pathogen Informatics"/>
        </authorList>
    </citation>
    <scope>NUCLEOTIDE SEQUENCE [LARGE SCALE GENOMIC DNA]</scope>
</reference>
<dbReference type="GO" id="GO:0008157">
    <property type="term" value="F:protein phosphatase 1 binding"/>
    <property type="evidence" value="ECO:0007669"/>
    <property type="project" value="TreeGrafter"/>
</dbReference>
<evidence type="ECO:0000256" key="2">
    <source>
        <dbReference type="ARBA" id="ARBA00022771"/>
    </source>
</evidence>
<feature type="region of interest" description="Disordered" evidence="5">
    <location>
        <begin position="813"/>
        <end position="847"/>
    </location>
</feature>
<feature type="zinc finger region" description="C3H1-type" evidence="4">
    <location>
        <begin position="780"/>
        <end position="807"/>
    </location>
</feature>
<dbReference type="InterPro" id="IPR000571">
    <property type="entry name" value="Znf_CCCH"/>
</dbReference>
<feature type="compositionally biased region" description="Polar residues" evidence="5">
    <location>
        <begin position="22"/>
        <end position="32"/>
    </location>
</feature>
<proteinExistence type="predicted"/>
<accession>A0A183INN6</accession>
<dbReference type="GO" id="GO:0008270">
    <property type="term" value="F:zinc ion binding"/>
    <property type="evidence" value="ECO:0007669"/>
    <property type="project" value="UniProtKB-KW"/>
</dbReference>
<feature type="compositionally biased region" description="Polar residues" evidence="5">
    <location>
        <begin position="69"/>
        <end position="78"/>
    </location>
</feature>
<evidence type="ECO:0000259" key="6">
    <source>
        <dbReference type="PROSITE" id="PS50103"/>
    </source>
</evidence>
<dbReference type="AlphaFoldDB" id="A0A183INN6"/>
<dbReference type="PROSITE" id="PS50103">
    <property type="entry name" value="ZF_C3H1"/>
    <property type="match status" value="1"/>
</dbReference>
<evidence type="ECO:0000256" key="5">
    <source>
        <dbReference type="SAM" id="MobiDB-lite"/>
    </source>
</evidence>
<reference evidence="9" key="1">
    <citation type="submission" date="2016-06" db="UniProtKB">
        <authorList>
            <consortium name="WormBaseParasite"/>
        </authorList>
    </citation>
    <scope>IDENTIFICATION</scope>
</reference>
<dbReference type="PANTHER" id="PTHR46557:SF1">
    <property type="entry name" value="SERINE_THREONINE-PROTEIN PHOSPHATASE 1 REGULATORY SUBUNIT 10"/>
    <property type="match status" value="1"/>
</dbReference>
<sequence>MVNPTIADPNIDVEESDDSLVANGSNSNSPVNEQPPMVVLPSQTLVKPPSLLSDSAKESSRKIKKRTAIPTNAAISDSTAKHRNVKHKDTPSKHSSKNIQPKLFKANSHMCAEPKTAAVKELQRSTVAPKRPPPVQVVAKTNQNKSDTSFVSDSTKSYVSSVPPVKIRKVRTAKTYPTRFRSTGELQKRSHHGARNFKLNVSTDLPKISVLMMLGLEQEIPLPPKRPKPPTPYAAFTTLMDPFSRAPLKRTASDMDHAPDTVKSVDSHAAPLPAVATTSLTRPSILPPLPSKLSTKLSPLPPVDSAVRAKATSKPVQLVESDSFMAALETKLPVKPPLVKKKKVTTKSGLGCAVSVSTSFTVKQEVLSFSSIESDKAITTTTALTAFSSETPDTVQQQPSSKAALSSTGVTLVSSLSSVGHGSDGDLKSKLRKAEKRNVQWADDLSLVQVHYFEVEDGERGPLPLFSVNVNRIRPYGDLKHFEMHREREALEAARRMGNFDVNADVDRKTSVTWKLIPIDCPKQPLVKRGSASIERVLQARRQRNVLAELYFSPKLIPDSPKEPDVVDRVLLSETKVIPLEEYNEVQYRVNPGGVPMPRVPQNALPPELAQLFHGINKPPGQPVQHVNAPVPSMMPPLVNVGPSSLNGAGPGTAAIRNVMPYPPGPAMTMPVMRSGVENMPAVLDPSSMVRGRACVMPSTVLYNGPIVAPSVAAGNRMPGNWNALPPTGPPGLLGNAPAMPPSAPFVPANVRPCYLSVPPPAAYRHPNVRSRQRAPNTPLDSRPPCQFFLQGRCNYGDRCHFPHVIPPNTLSVPQMRPALPSSNSSCSELPPSDSVKDASPATSKDE</sequence>
<evidence type="ECO:0000313" key="8">
    <source>
        <dbReference type="Proteomes" id="UP000270296"/>
    </source>
</evidence>
<dbReference type="WBParaSite" id="SBAD_0000544601-mRNA-1">
    <property type="protein sequence ID" value="SBAD_0000544601-mRNA-1"/>
    <property type="gene ID" value="SBAD_0000544601"/>
</dbReference>
<keyword evidence="1 4" id="KW-0479">Metal-binding</keyword>
<keyword evidence="8" id="KW-1185">Reference proteome</keyword>
<keyword evidence="3 4" id="KW-0862">Zinc</keyword>
<evidence type="ECO:0000256" key="4">
    <source>
        <dbReference type="PROSITE-ProRule" id="PRU00723"/>
    </source>
</evidence>
<dbReference type="SUPFAM" id="SSF90229">
    <property type="entry name" value="CCCH zinc finger"/>
    <property type="match status" value="1"/>
</dbReference>
<keyword evidence="2 4" id="KW-0863">Zinc-finger</keyword>
<dbReference type="GO" id="GO:0072357">
    <property type="term" value="C:PTW/PP1 phosphatase complex"/>
    <property type="evidence" value="ECO:0007669"/>
    <property type="project" value="TreeGrafter"/>
</dbReference>
<dbReference type="Pfam" id="PF00642">
    <property type="entry name" value="zf-CCCH"/>
    <property type="match status" value="1"/>
</dbReference>
<dbReference type="PANTHER" id="PTHR46557">
    <property type="entry name" value="SERINE/THREONINE-PROTEIN PHOSPHATASE 1 REGULATORY SUBUNIT 10-RELATED"/>
    <property type="match status" value="1"/>
</dbReference>
<evidence type="ECO:0000256" key="1">
    <source>
        <dbReference type="ARBA" id="ARBA00022723"/>
    </source>
</evidence>
<dbReference type="EMBL" id="UZAM01008850">
    <property type="protein sequence ID" value="VDP06677.1"/>
    <property type="molecule type" value="Genomic_DNA"/>
</dbReference>
<dbReference type="Gene3D" id="4.10.1000.10">
    <property type="entry name" value="Zinc finger, CCCH-type"/>
    <property type="match status" value="1"/>
</dbReference>
<feature type="compositionally biased region" description="Low complexity" evidence="5">
    <location>
        <begin position="818"/>
        <end position="834"/>
    </location>
</feature>
<dbReference type="InterPro" id="IPR036855">
    <property type="entry name" value="Znf_CCCH_sf"/>
</dbReference>
<evidence type="ECO:0000313" key="9">
    <source>
        <dbReference type="WBParaSite" id="SBAD_0000544601-mRNA-1"/>
    </source>
</evidence>
<protein>
    <submittedName>
        <fullName evidence="9">C3H1-type domain-containing protein</fullName>
    </submittedName>
</protein>
<gene>
    <name evidence="7" type="ORF">SBAD_LOCUS5232</name>
</gene>
<dbReference type="GO" id="GO:0000785">
    <property type="term" value="C:chromatin"/>
    <property type="evidence" value="ECO:0007669"/>
    <property type="project" value="TreeGrafter"/>
</dbReference>
<feature type="region of interest" description="Disordered" evidence="5">
    <location>
        <begin position="1"/>
        <end position="100"/>
    </location>
</feature>
<dbReference type="Proteomes" id="UP000270296">
    <property type="component" value="Unassembled WGS sequence"/>
</dbReference>
<dbReference type="OrthoDB" id="5842814at2759"/>
<name>A0A183INN6_9BILA</name>